<dbReference type="InterPro" id="IPR036249">
    <property type="entry name" value="Thioredoxin-like_sf"/>
</dbReference>
<dbReference type="InterPro" id="IPR041695">
    <property type="entry name" value="GST_C_5"/>
</dbReference>
<dbReference type="AlphaFoldDB" id="A0A077WL80"/>
<dbReference type="GO" id="GO:0005737">
    <property type="term" value="C:cytoplasm"/>
    <property type="evidence" value="ECO:0007669"/>
    <property type="project" value="InterPro"/>
</dbReference>
<dbReference type="Gene3D" id="3.40.30.10">
    <property type="entry name" value="Glutaredoxin"/>
    <property type="match status" value="1"/>
</dbReference>
<dbReference type="SFLD" id="SFLDG00358">
    <property type="entry name" value="Main_(cytGST)"/>
    <property type="match status" value="1"/>
</dbReference>
<dbReference type="Pfam" id="PF13417">
    <property type="entry name" value="GST_N_3"/>
    <property type="match status" value="1"/>
</dbReference>
<dbReference type="InterPro" id="IPR036282">
    <property type="entry name" value="Glutathione-S-Trfase_C_sf"/>
</dbReference>
<dbReference type="InterPro" id="IPR010987">
    <property type="entry name" value="Glutathione-S-Trfase_C-like"/>
</dbReference>
<dbReference type="SFLD" id="SFLDS00019">
    <property type="entry name" value="Glutathione_Transferase_(cytos"/>
    <property type="match status" value="1"/>
</dbReference>
<dbReference type="InterPro" id="IPR050983">
    <property type="entry name" value="GST_Omega/HSP26"/>
</dbReference>
<dbReference type="InterPro" id="IPR005442">
    <property type="entry name" value="GST_omega"/>
</dbReference>
<dbReference type="Pfam" id="PF16865">
    <property type="entry name" value="GST_C_5"/>
    <property type="match status" value="1"/>
</dbReference>
<dbReference type="InterPro" id="IPR040079">
    <property type="entry name" value="Glutathione_S-Trfase"/>
</dbReference>
<dbReference type="Gene3D" id="1.20.1050.10">
    <property type="match status" value="1"/>
</dbReference>
<gene>
    <name evidence="4" type="ORF">LRAMOSA01211</name>
</gene>
<dbReference type="SUPFAM" id="SSF52833">
    <property type="entry name" value="Thioredoxin-like"/>
    <property type="match status" value="1"/>
</dbReference>
<proteinExistence type="predicted"/>
<organism evidence="4">
    <name type="scientific">Lichtheimia ramosa</name>
    <dbReference type="NCBI Taxonomy" id="688394"/>
    <lineage>
        <taxon>Eukaryota</taxon>
        <taxon>Fungi</taxon>
        <taxon>Fungi incertae sedis</taxon>
        <taxon>Mucoromycota</taxon>
        <taxon>Mucoromycotina</taxon>
        <taxon>Mucoromycetes</taxon>
        <taxon>Mucorales</taxon>
        <taxon>Lichtheimiaceae</taxon>
        <taxon>Lichtheimia</taxon>
    </lineage>
</organism>
<feature type="domain" description="GST N-terminal" evidence="2">
    <location>
        <begin position="3"/>
        <end position="81"/>
    </location>
</feature>
<dbReference type="PROSITE" id="PS50404">
    <property type="entry name" value="GST_NTER"/>
    <property type="match status" value="1"/>
</dbReference>
<keyword evidence="1" id="KW-0560">Oxidoreductase</keyword>
<dbReference type="PRINTS" id="PR01625">
    <property type="entry name" value="GSTRNSFRASEO"/>
</dbReference>
<dbReference type="PROSITE" id="PS50405">
    <property type="entry name" value="GST_CTER"/>
    <property type="match status" value="1"/>
</dbReference>
<dbReference type="GO" id="GO:0004364">
    <property type="term" value="F:glutathione transferase activity"/>
    <property type="evidence" value="ECO:0007669"/>
    <property type="project" value="InterPro"/>
</dbReference>
<evidence type="ECO:0000259" key="2">
    <source>
        <dbReference type="PROSITE" id="PS50404"/>
    </source>
</evidence>
<accession>A0A077WL80</accession>
<evidence type="ECO:0000259" key="3">
    <source>
        <dbReference type="PROSITE" id="PS50405"/>
    </source>
</evidence>
<dbReference type="CDD" id="cd00299">
    <property type="entry name" value="GST_C_family"/>
    <property type="match status" value="1"/>
</dbReference>
<evidence type="ECO:0000256" key="1">
    <source>
        <dbReference type="ARBA" id="ARBA00023002"/>
    </source>
</evidence>
<dbReference type="SUPFAM" id="SSF47616">
    <property type="entry name" value="GST C-terminal domain-like"/>
    <property type="match status" value="1"/>
</dbReference>
<name>A0A077WL80_9FUNG</name>
<dbReference type="OrthoDB" id="202840at2759"/>
<dbReference type="PROSITE" id="PS51354">
    <property type="entry name" value="GLUTAREDOXIN_2"/>
    <property type="match status" value="1"/>
</dbReference>
<dbReference type="EMBL" id="LK023324">
    <property type="protein sequence ID" value="CDS07262.1"/>
    <property type="molecule type" value="Genomic_DNA"/>
</dbReference>
<evidence type="ECO:0000313" key="4">
    <source>
        <dbReference type="EMBL" id="CDS07262.1"/>
    </source>
</evidence>
<feature type="domain" description="GST C-terminal" evidence="3">
    <location>
        <begin position="86"/>
        <end position="216"/>
    </location>
</feature>
<dbReference type="GO" id="GO:0045174">
    <property type="term" value="F:glutathione dehydrogenase (ascorbate) activity"/>
    <property type="evidence" value="ECO:0007669"/>
    <property type="project" value="UniProtKB-ARBA"/>
</dbReference>
<dbReference type="PANTHER" id="PTHR43968:SF6">
    <property type="entry name" value="GLUTATHIONE S-TRANSFERASE OMEGA"/>
    <property type="match status" value="1"/>
</dbReference>
<protein>
    <recommendedName>
        <fullName evidence="5">Glutathione S-transferase</fullName>
    </recommendedName>
</protein>
<reference evidence="4" key="1">
    <citation type="journal article" date="2014" name="Genome Announc.">
        <title>De novo whole-genome sequence and genome annotation of Lichtheimia ramosa.</title>
        <authorList>
            <person name="Linde J."/>
            <person name="Schwartze V."/>
            <person name="Binder U."/>
            <person name="Lass-Florl C."/>
            <person name="Voigt K."/>
            <person name="Horn F."/>
        </authorList>
    </citation>
    <scope>NUCLEOTIDE SEQUENCE</scope>
    <source>
        <strain evidence="4">JMRC FSU:6197</strain>
    </source>
</reference>
<sequence>MSDKIVLYTAKICPYAQRAAIALREAGVEYESVEIDLTNKPSWYKDVNPELKVPALSIKGKSIAESLVLVELANDLHPEKGLLPEDPVKRAEVRFVIEYFSSKISPLFYGVLRNMTDEGKKEYVEKITGAYKRLNELLLEQATSGPYFLGDQYSIADIAIAPFLTRVLAIQKAYLKDVKFDIIDQSPRLQQFFDGLTTRPSHVETYCGDNYMIDAFVSRWGVYDPRL</sequence>
<dbReference type="PANTHER" id="PTHR43968">
    <property type="match status" value="1"/>
</dbReference>
<dbReference type="InterPro" id="IPR004045">
    <property type="entry name" value="Glutathione_S-Trfase_N"/>
</dbReference>
<evidence type="ECO:0008006" key="5">
    <source>
        <dbReference type="Google" id="ProtNLM"/>
    </source>
</evidence>